<evidence type="ECO:0000256" key="1">
    <source>
        <dbReference type="ARBA" id="ARBA00001946"/>
    </source>
</evidence>
<keyword evidence="6" id="KW-0067">ATP-binding</keyword>
<dbReference type="SUPFAM" id="SSF111331">
    <property type="entry name" value="NAD kinase/diacylglycerol kinase-like"/>
    <property type="match status" value="1"/>
</dbReference>
<reference evidence="11" key="1">
    <citation type="journal article" date="2019" name="Int. J. Syst. Evol. Microbiol.">
        <title>The Global Catalogue of Microorganisms (GCM) 10K type strain sequencing project: providing services to taxonomists for standard genome sequencing and annotation.</title>
        <authorList>
            <consortium name="The Broad Institute Genomics Platform"/>
            <consortium name="The Broad Institute Genome Sequencing Center for Infectious Disease"/>
            <person name="Wu L."/>
            <person name="Ma J."/>
        </authorList>
    </citation>
    <scope>NUCLEOTIDE SEQUENCE [LARGE SCALE GENOMIC DNA]</scope>
    <source>
        <strain evidence="11">NBRC 108728</strain>
    </source>
</reference>
<keyword evidence="7" id="KW-0443">Lipid metabolism</keyword>
<comment type="cofactor">
    <cofactor evidence="1">
        <name>Mg(2+)</name>
        <dbReference type="ChEBI" id="CHEBI:18420"/>
    </cofactor>
</comment>
<gene>
    <name evidence="10" type="ORF">GCM10025867_00840</name>
</gene>
<dbReference type="Gene3D" id="2.60.200.40">
    <property type="match status" value="1"/>
</dbReference>
<dbReference type="PANTHER" id="PTHR12358:SF106">
    <property type="entry name" value="LIPID KINASE YEGS"/>
    <property type="match status" value="1"/>
</dbReference>
<keyword evidence="3" id="KW-0808">Transferase</keyword>
<dbReference type="Proteomes" id="UP001321486">
    <property type="component" value="Chromosome"/>
</dbReference>
<proteinExistence type="inferred from homology"/>
<dbReference type="InterPro" id="IPR016064">
    <property type="entry name" value="NAD/diacylglycerol_kinase_sf"/>
</dbReference>
<dbReference type="InterPro" id="IPR017438">
    <property type="entry name" value="ATP-NAD_kinase_N"/>
</dbReference>
<dbReference type="InterPro" id="IPR050187">
    <property type="entry name" value="Lipid_Phosphate_FormReg"/>
</dbReference>
<dbReference type="PANTHER" id="PTHR12358">
    <property type="entry name" value="SPHINGOSINE KINASE"/>
    <property type="match status" value="1"/>
</dbReference>
<dbReference type="PROSITE" id="PS50146">
    <property type="entry name" value="DAGK"/>
    <property type="match status" value="1"/>
</dbReference>
<protein>
    <submittedName>
        <fullName evidence="10">Sphingosine kinase</fullName>
    </submittedName>
</protein>
<keyword evidence="7" id="KW-0594">Phospholipid biosynthesis</keyword>
<sequence>MRKGRRRAAGAPTLEPMTDPKTAAVIYNPVKIDLESLQATVAREASEAGWAETLWFETSVDDVGQEATGRALDRGVDLVIVAGGDGTVRAVVEAVRGHDVPVALLPSGTGNLLARNLGMSLDDVPGSIRAAFTGEERRIDLGMIRIERHDKTRDSHAFVVMAGLGLDAKMIANTDEGLKKKAGWAAYLKAMAASLRDKRELHVQFRLDDDTPFHATVHTLILANCGSLPGNVLLLPDAVLDDGLLDLLMARPGGFFGWVRTLAKVAWTNQVVRRTKTGRELAGEQKSDRDLHYDTATAFTARFSRPEEIELDGDGFGRAVAFRAWVEPGALRVRTAAGAIH</sequence>
<evidence type="ECO:0000256" key="2">
    <source>
        <dbReference type="ARBA" id="ARBA00005983"/>
    </source>
</evidence>
<keyword evidence="11" id="KW-1185">Reference proteome</keyword>
<evidence type="ECO:0000313" key="11">
    <source>
        <dbReference type="Proteomes" id="UP001321486"/>
    </source>
</evidence>
<keyword evidence="4" id="KW-0547">Nucleotide-binding</keyword>
<evidence type="ECO:0000259" key="9">
    <source>
        <dbReference type="PROSITE" id="PS50146"/>
    </source>
</evidence>
<name>A0ABM8GHK5_9MICO</name>
<evidence type="ECO:0000256" key="3">
    <source>
        <dbReference type="ARBA" id="ARBA00022679"/>
    </source>
</evidence>
<accession>A0ABM8GHK5</accession>
<feature type="domain" description="DAGKc" evidence="9">
    <location>
        <begin position="18"/>
        <end position="148"/>
    </location>
</feature>
<keyword evidence="5 10" id="KW-0418">Kinase</keyword>
<dbReference type="InterPro" id="IPR001206">
    <property type="entry name" value="Diacylglycerol_kinase_cat_dom"/>
</dbReference>
<keyword evidence="8" id="KW-1208">Phospholipid metabolism</keyword>
<keyword evidence="7" id="KW-0444">Lipid biosynthesis</keyword>
<evidence type="ECO:0000256" key="5">
    <source>
        <dbReference type="ARBA" id="ARBA00022777"/>
    </source>
</evidence>
<evidence type="ECO:0000313" key="10">
    <source>
        <dbReference type="EMBL" id="BDZ47843.1"/>
    </source>
</evidence>
<dbReference type="Pfam" id="PF19279">
    <property type="entry name" value="YegS_C"/>
    <property type="match status" value="1"/>
</dbReference>
<dbReference type="SMART" id="SM00046">
    <property type="entry name" value="DAGKc"/>
    <property type="match status" value="1"/>
</dbReference>
<comment type="similarity">
    <text evidence="2">Belongs to the diacylglycerol/lipid kinase family.</text>
</comment>
<evidence type="ECO:0000256" key="8">
    <source>
        <dbReference type="ARBA" id="ARBA00023264"/>
    </source>
</evidence>
<dbReference type="GO" id="GO:0016301">
    <property type="term" value="F:kinase activity"/>
    <property type="evidence" value="ECO:0007669"/>
    <property type="project" value="UniProtKB-KW"/>
</dbReference>
<evidence type="ECO:0000256" key="6">
    <source>
        <dbReference type="ARBA" id="ARBA00022840"/>
    </source>
</evidence>
<dbReference type="InterPro" id="IPR045540">
    <property type="entry name" value="YegS/DAGK_C"/>
</dbReference>
<dbReference type="EMBL" id="AP027732">
    <property type="protein sequence ID" value="BDZ47843.1"/>
    <property type="molecule type" value="Genomic_DNA"/>
</dbReference>
<evidence type="ECO:0000256" key="7">
    <source>
        <dbReference type="ARBA" id="ARBA00023209"/>
    </source>
</evidence>
<evidence type="ECO:0000256" key="4">
    <source>
        <dbReference type="ARBA" id="ARBA00022741"/>
    </source>
</evidence>
<organism evidence="10 11">
    <name type="scientific">Frondihabitans sucicola</name>
    <dbReference type="NCBI Taxonomy" id="1268041"/>
    <lineage>
        <taxon>Bacteria</taxon>
        <taxon>Bacillati</taxon>
        <taxon>Actinomycetota</taxon>
        <taxon>Actinomycetes</taxon>
        <taxon>Micrococcales</taxon>
        <taxon>Microbacteriaceae</taxon>
        <taxon>Frondihabitans</taxon>
    </lineage>
</organism>
<dbReference type="Pfam" id="PF00781">
    <property type="entry name" value="DAGK_cat"/>
    <property type="match status" value="1"/>
</dbReference>
<dbReference type="Gene3D" id="3.40.50.10330">
    <property type="entry name" value="Probable inorganic polyphosphate/atp-NAD kinase, domain 1"/>
    <property type="match status" value="1"/>
</dbReference>